<feature type="transmembrane region" description="Helical" evidence="7">
    <location>
        <begin position="162"/>
        <end position="182"/>
    </location>
</feature>
<evidence type="ECO:0000256" key="3">
    <source>
        <dbReference type="ARBA" id="ARBA00022692"/>
    </source>
</evidence>
<keyword evidence="2" id="KW-1003">Cell membrane</keyword>
<protein>
    <submittedName>
        <fullName evidence="9">Putative Membrane protein</fullName>
    </submittedName>
</protein>
<evidence type="ECO:0000313" key="9">
    <source>
        <dbReference type="EMBL" id="RMQ46317.1"/>
    </source>
</evidence>
<dbReference type="RefSeq" id="WP_122315966.1">
    <property type="nucleotide sequence ID" value="NZ_RBRE01000042.1"/>
</dbReference>
<keyword evidence="5 7" id="KW-0472">Membrane</keyword>
<sequence length="355" mass="39172">MTNSRSVFIPSWLRPVLRPVLDPYRRYRHARLIHAARIVVGLLVSILLTSGLNMPHGEWASVTMLIVIGGLQHHGNIGKKSVERAYGTLIGAGLGLFVVVQQGYLEIPLLTYVMMSVMCGFFAYHAIGKGGYTALLSAITLFIVAGHGVNPISDGLWRTLDIMIGIALALAFSFALPLYAVFSWRYNLASGLRDCAKVYGRIHQGEPITADEHLKLTARLNATMLQLRSLLPSVSKEVKISMVELDAIQGHFRMCLSTLEILSNIRPVDLDQAAGTSLKTTMDADYRQIRRQLVGMARALQTGATERLARPSEAAATQSVIPAELTGYHLMTQQLAHNLDGLQERLAKTARRWKF</sequence>
<keyword evidence="3 7" id="KW-0812">Transmembrane</keyword>
<dbReference type="GO" id="GO:0005886">
    <property type="term" value="C:plasma membrane"/>
    <property type="evidence" value="ECO:0007669"/>
    <property type="project" value="UniProtKB-SubCell"/>
</dbReference>
<evidence type="ECO:0000256" key="4">
    <source>
        <dbReference type="ARBA" id="ARBA00022989"/>
    </source>
</evidence>
<dbReference type="AlphaFoldDB" id="A0A3M4LY03"/>
<dbReference type="PANTHER" id="PTHR30509:SF9">
    <property type="entry name" value="MULTIDRUG RESISTANCE PROTEIN MDTO"/>
    <property type="match status" value="1"/>
</dbReference>
<feature type="transmembrane region" description="Helical" evidence="7">
    <location>
        <begin position="109"/>
        <end position="127"/>
    </location>
</feature>
<dbReference type="PANTHER" id="PTHR30509">
    <property type="entry name" value="P-HYDROXYBENZOIC ACID EFFLUX PUMP SUBUNIT-RELATED"/>
    <property type="match status" value="1"/>
</dbReference>
<evidence type="ECO:0000256" key="7">
    <source>
        <dbReference type="SAM" id="Phobius"/>
    </source>
</evidence>
<evidence type="ECO:0000256" key="6">
    <source>
        <dbReference type="ARBA" id="ARBA00043993"/>
    </source>
</evidence>
<feature type="domain" description="Integral membrane bound transporter" evidence="8">
    <location>
        <begin position="46"/>
        <end position="171"/>
    </location>
</feature>
<evidence type="ECO:0000313" key="10">
    <source>
        <dbReference type="Proteomes" id="UP000277236"/>
    </source>
</evidence>
<dbReference type="OrthoDB" id="6653789at2"/>
<accession>A0A3M4LY03</accession>
<evidence type="ECO:0000259" key="8">
    <source>
        <dbReference type="Pfam" id="PF13515"/>
    </source>
</evidence>
<comment type="caution">
    <text evidence="9">The sequence shown here is derived from an EMBL/GenBank/DDBJ whole genome shotgun (WGS) entry which is preliminary data.</text>
</comment>
<dbReference type="Proteomes" id="UP000277236">
    <property type="component" value="Unassembled WGS sequence"/>
</dbReference>
<feature type="transmembrane region" description="Helical" evidence="7">
    <location>
        <begin position="134"/>
        <end position="150"/>
    </location>
</feature>
<comment type="similarity">
    <text evidence="6">Belongs to the YccS/YhfK family.</text>
</comment>
<evidence type="ECO:0000256" key="2">
    <source>
        <dbReference type="ARBA" id="ARBA00022475"/>
    </source>
</evidence>
<organism evidence="9 10">
    <name type="scientific">Pseudomonas cichorii</name>
    <dbReference type="NCBI Taxonomy" id="36746"/>
    <lineage>
        <taxon>Bacteria</taxon>
        <taxon>Pseudomonadati</taxon>
        <taxon>Pseudomonadota</taxon>
        <taxon>Gammaproteobacteria</taxon>
        <taxon>Pseudomonadales</taxon>
        <taxon>Pseudomonadaceae</taxon>
        <taxon>Pseudomonas</taxon>
    </lineage>
</organism>
<dbReference type="InterPro" id="IPR049453">
    <property type="entry name" value="Memb_transporter_dom"/>
</dbReference>
<keyword evidence="4 7" id="KW-1133">Transmembrane helix</keyword>
<gene>
    <name evidence="9" type="ORF">ALQ04_100171</name>
</gene>
<evidence type="ECO:0000256" key="5">
    <source>
        <dbReference type="ARBA" id="ARBA00023136"/>
    </source>
</evidence>
<dbReference type="EMBL" id="RBRE01000042">
    <property type="protein sequence ID" value="RMQ46317.1"/>
    <property type="molecule type" value="Genomic_DNA"/>
</dbReference>
<reference evidence="9 10" key="1">
    <citation type="submission" date="2018-08" db="EMBL/GenBank/DDBJ databases">
        <title>Recombination of ecologically and evolutionarily significant loci maintains genetic cohesion in the Pseudomonas syringae species complex.</title>
        <authorList>
            <person name="Dillon M."/>
            <person name="Thakur S."/>
            <person name="Almeida R.N.D."/>
            <person name="Weir B.S."/>
            <person name="Guttman D.S."/>
        </authorList>
    </citation>
    <scope>NUCLEOTIDE SEQUENCE [LARGE SCALE GENOMIC DNA]</scope>
    <source>
        <strain evidence="9 10">ICMP 3353</strain>
    </source>
</reference>
<comment type="subcellular location">
    <subcellularLocation>
        <location evidence="1">Cell membrane</location>
        <topology evidence="1">Multi-pass membrane protein</topology>
    </subcellularLocation>
</comment>
<feature type="transmembrane region" description="Helical" evidence="7">
    <location>
        <begin position="35"/>
        <end position="53"/>
    </location>
</feature>
<evidence type="ECO:0000256" key="1">
    <source>
        <dbReference type="ARBA" id="ARBA00004651"/>
    </source>
</evidence>
<dbReference type="Pfam" id="PF13515">
    <property type="entry name" value="FUSC_2"/>
    <property type="match status" value="1"/>
</dbReference>
<name>A0A3M4LY03_PSECI</name>
<proteinExistence type="inferred from homology"/>